<protein>
    <submittedName>
        <fullName evidence="1">Uncharacterized protein</fullName>
    </submittedName>
</protein>
<gene>
    <name evidence="1" type="ORF">PG994_002706</name>
</gene>
<evidence type="ECO:0000313" key="1">
    <source>
        <dbReference type="EMBL" id="KAK8078899.1"/>
    </source>
</evidence>
<dbReference type="RefSeq" id="XP_066719970.1">
    <property type="nucleotide sequence ID" value="XM_066854115.1"/>
</dbReference>
<reference evidence="1 2" key="1">
    <citation type="submission" date="2023-01" db="EMBL/GenBank/DDBJ databases">
        <title>Analysis of 21 Apiospora genomes using comparative genomics revels a genus with tremendous synthesis potential of carbohydrate active enzymes and secondary metabolites.</title>
        <authorList>
            <person name="Sorensen T."/>
        </authorList>
    </citation>
    <scope>NUCLEOTIDE SEQUENCE [LARGE SCALE GENOMIC DNA]</scope>
    <source>
        <strain evidence="1 2">CBS 135458</strain>
    </source>
</reference>
<comment type="caution">
    <text evidence="1">The sequence shown here is derived from an EMBL/GenBank/DDBJ whole genome shotgun (WGS) entry which is preliminary data.</text>
</comment>
<dbReference type="Proteomes" id="UP001480595">
    <property type="component" value="Unassembled WGS sequence"/>
</dbReference>
<organism evidence="1 2">
    <name type="scientific">Apiospora phragmitis</name>
    <dbReference type="NCBI Taxonomy" id="2905665"/>
    <lineage>
        <taxon>Eukaryota</taxon>
        <taxon>Fungi</taxon>
        <taxon>Dikarya</taxon>
        <taxon>Ascomycota</taxon>
        <taxon>Pezizomycotina</taxon>
        <taxon>Sordariomycetes</taxon>
        <taxon>Xylariomycetidae</taxon>
        <taxon>Amphisphaeriales</taxon>
        <taxon>Apiosporaceae</taxon>
        <taxon>Apiospora</taxon>
    </lineage>
</organism>
<dbReference type="Gene3D" id="1.20.58.340">
    <property type="entry name" value="Magnesium transport protein CorA, transmembrane region"/>
    <property type="match status" value="1"/>
</dbReference>
<evidence type="ECO:0000313" key="2">
    <source>
        <dbReference type="Proteomes" id="UP001480595"/>
    </source>
</evidence>
<name>A0ABR1W5X5_9PEZI</name>
<keyword evidence="2" id="KW-1185">Reference proteome</keyword>
<dbReference type="EMBL" id="JAQQWL010000003">
    <property type="protein sequence ID" value="KAK8078899.1"/>
    <property type="molecule type" value="Genomic_DNA"/>
</dbReference>
<accession>A0ABR1W5X5</accession>
<proteinExistence type="predicted"/>
<dbReference type="GeneID" id="92087178"/>
<sequence>MVTGSFQQQLAQARFRPTFAGASSIIEPSNGSRSYHICNHPHMGITWSRCTRSAMVNIICIAQQRKIDVLQDMVSCSFFQALAHVELVPSLMCLILLCREADGTLNNIKHQVRQTEVRTGHHDPMSRHEPPAPGDLIGLLADMSGCLSNLAVLSRGLGVLDEMKRFAAGELVKLQEDMDEQENAEAIMKFASSIQTIQQHSAMQRLDTEFFTRRAQIQRDALLHLVTENDSLASQGIAKDAHRLANLAHKDSTSIKALTLVATLFIPPTFVASLFSTPLFDWVTADGSSAADKVGKSALLYITITGPLMLVRPGDETFTADEESLGCPLQVRGNLTG</sequence>